<dbReference type="EMBL" id="JPDN02000038">
    <property type="protein sequence ID" value="PON22417.1"/>
    <property type="molecule type" value="Genomic_DNA"/>
</dbReference>
<dbReference type="RefSeq" id="XP_018660318.1">
    <property type="nucleotide sequence ID" value="XM_018806491.1"/>
</dbReference>
<evidence type="ECO:0000256" key="1">
    <source>
        <dbReference type="SAM" id="MobiDB-lite"/>
    </source>
</evidence>
<dbReference type="Gene3D" id="3.40.50.1580">
    <property type="entry name" value="Nucleoside phosphorylase domain"/>
    <property type="match status" value="1"/>
</dbReference>
<feature type="compositionally biased region" description="Polar residues" evidence="1">
    <location>
        <begin position="507"/>
        <end position="522"/>
    </location>
</feature>
<dbReference type="GO" id="GO:0009116">
    <property type="term" value="P:nucleoside metabolic process"/>
    <property type="evidence" value="ECO:0007669"/>
    <property type="project" value="InterPro"/>
</dbReference>
<proteinExistence type="predicted"/>
<evidence type="ECO:0000259" key="2">
    <source>
        <dbReference type="Pfam" id="PF01048"/>
    </source>
</evidence>
<evidence type="ECO:0000259" key="3">
    <source>
        <dbReference type="Pfam" id="PF24476"/>
    </source>
</evidence>
<comment type="caution">
    <text evidence="4">The sequence shown here is derived from an EMBL/GenBank/DDBJ whole genome shotgun (WGS) entry which is preliminary data.</text>
</comment>
<sequence length="923" mass="104176">MHLLSDSHEWSLIRKLSEWLSQKKAPYKYRGVPMNEHRDSHPDAASLEFELRHTFLTIENFPSYLSPEKFEDFRKVIKQICSLLDHLAAHQRTRDDSKGGEYHHLEKLIGLLNPKCGAVDLVYGHGKRLFELPNDAAKLHECLIALTKCNDTLNGLLAPPPLNSVIQPSRKQREKTPWKKGRIRDQAICLFETLFKHFKCGIPHEVLLKLIETPKEDLTIPNLQLMLPSCPESKSWQEVQYNKADIDDDSTSLIADICTDVHQYADRGRALMLYIKEHRLYGARADPVFSGIGPSPKDSLDQLIKIGAFKRLEVGDFNIKPSSVKFSIIDKRKLAVKFGYCLMDFFDANFASNRIHFFGSSKASLMEVAYLAFDSKFPTADDSYNFQLGHPTFLSFAKLLIELELGGIMELEVSPDSSQNLLAWARLMKFTDELEKETKDSYREAITSCLLFHKMVDFGDSDSQDADTIRRIIYEQIVYKLECGLKESMPRSKRQRSESPPVLDPQDTAQTEDSGKMSTNFIDSQRATLRNKRQRGFEFRRRSFFAWRETNSSLENGFPNLESTASLDLPSSRDDFEIALICALQIESDAVEALFDEYYEDSLYVKAPGDPNAYTIGKMAGHNVVLGFMPGMGKVNSANVAAGFRMSFPNIKLGIVVGICGGIPGGRDGENEVLLGDVIISNALKQYDFGRQYDNGTVARNTLEDNFSRPNTGIRSFLSKCSGLRGRKRLREKTSSYLDDLCAKDDFKKSSYPGADKDVLYRSDYRHKHRDPNVCNVCANCQSPYDEVCDVALESSCTELGCEDGMIVSRGRVEQAKGTTSSTATRRDDETREAQKPFIHFGTIACGDSVMKSGLRRDEIALREKVIAFEMEGAGVWDSFPTVVIKSVCDYADSHKNKKWQRYAAATAAACTKAFLEEWRKAC</sequence>
<feature type="region of interest" description="Disordered" evidence="1">
    <location>
        <begin position="813"/>
        <end position="832"/>
    </location>
</feature>
<dbReference type="PANTHER" id="PTHR46082:SF6">
    <property type="entry name" value="AAA+ ATPASE DOMAIN-CONTAINING PROTEIN-RELATED"/>
    <property type="match status" value="1"/>
</dbReference>
<feature type="region of interest" description="Disordered" evidence="1">
    <location>
        <begin position="489"/>
        <end position="522"/>
    </location>
</feature>
<protein>
    <submittedName>
        <fullName evidence="4">Uncharacterized protein</fullName>
    </submittedName>
</protein>
<dbReference type="InterPro" id="IPR000845">
    <property type="entry name" value="Nucleoside_phosphorylase_d"/>
</dbReference>
<dbReference type="InterPro" id="IPR053137">
    <property type="entry name" value="NLR-like"/>
</dbReference>
<dbReference type="GO" id="GO:0003824">
    <property type="term" value="F:catalytic activity"/>
    <property type="evidence" value="ECO:0007669"/>
    <property type="project" value="InterPro"/>
</dbReference>
<dbReference type="SUPFAM" id="SSF53167">
    <property type="entry name" value="Purine and uridine phosphorylases"/>
    <property type="match status" value="1"/>
</dbReference>
<dbReference type="Proteomes" id="UP000054821">
    <property type="component" value="Unassembled WGS sequence"/>
</dbReference>
<dbReference type="AlphaFoldDB" id="A0A2P4ZDR5"/>
<accession>A0A2P4ZDR5</accession>
<gene>
    <name evidence="4" type="ORF">TGAM01_v208698</name>
</gene>
<organism evidence="4 5">
    <name type="scientific">Trichoderma gamsii</name>
    <dbReference type="NCBI Taxonomy" id="398673"/>
    <lineage>
        <taxon>Eukaryota</taxon>
        <taxon>Fungi</taxon>
        <taxon>Dikarya</taxon>
        <taxon>Ascomycota</taxon>
        <taxon>Pezizomycotina</taxon>
        <taxon>Sordariomycetes</taxon>
        <taxon>Hypocreomycetidae</taxon>
        <taxon>Hypocreales</taxon>
        <taxon>Hypocreaceae</taxon>
        <taxon>Trichoderma</taxon>
    </lineage>
</organism>
<dbReference type="PANTHER" id="PTHR46082">
    <property type="entry name" value="ATP/GTP-BINDING PROTEIN-RELATED"/>
    <property type="match status" value="1"/>
</dbReference>
<keyword evidence="5" id="KW-1185">Reference proteome</keyword>
<dbReference type="Pfam" id="PF24476">
    <property type="entry name" value="DUF7580"/>
    <property type="match status" value="1"/>
</dbReference>
<evidence type="ECO:0000313" key="5">
    <source>
        <dbReference type="Proteomes" id="UP000054821"/>
    </source>
</evidence>
<dbReference type="InterPro" id="IPR035994">
    <property type="entry name" value="Nucleoside_phosphorylase_sf"/>
</dbReference>
<dbReference type="STRING" id="398673.A0A2P4ZDR5"/>
<name>A0A2P4ZDR5_9HYPO</name>
<feature type="domain" description="DUF7580" evidence="3">
    <location>
        <begin position="178"/>
        <end position="487"/>
    </location>
</feature>
<dbReference type="Pfam" id="PF01048">
    <property type="entry name" value="PNP_UDP_1"/>
    <property type="match status" value="1"/>
</dbReference>
<feature type="domain" description="Nucleoside phosphorylase" evidence="2">
    <location>
        <begin position="578"/>
        <end position="694"/>
    </location>
</feature>
<reference evidence="4 5" key="1">
    <citation type="journal article" date="2016" name="Genome Announc.">
        <title>Draft Whole-Genome Sequence of Trichoderma gamsii T6085, a Promising Biocontrol Agent of Fusarium Head Blight on Wheat.</title>
        <authorList>
            <person name="Baroncelli R."/>
            <person name="Zapparata A."/>
            <person name="Piaggeschi G."/>
            <person name="Sarrocco S."/>
            <person name="Vannacci G."/>
        </authorList>
    </citation>
    <scope>NUCLEOTIDE SEQUENCE [LARGE SCALE GENOMIC DNA]</scope>
    <source>
        <strain evidence="4 5">T6085</strain>
    </source>
</reference>
<dbReference type="InterPro" id="IPR056002">
    <property type="entry name" value="DUF7580"/>
</dbReference>
<evidence type="ECO:0000313" key="4">
    <source>
        <dbReference type="EMBL" id="PON22417.1"/>
    </source>
</evidence>
<dbReference type="GeneID" id="29986574"/>